<keyword evidence="4" id="KW-1185">Reference proteome</keyword>
<sequence length="361" mass="41421">MQSTITYNDMALILTWPDTTIRGDEKWMLFLKKIGIVKNLNFKVGHTGIVIIKRETGEMLFYDFGRYITPRQYGRARSKFSDPRLAITIKAKFEGCYIDNLEEIATQFEALKPAMYGEGILYFAIARGINFERAKAYGDDCVLQGAYPYGAIARNNNNCSRFIVRMLARCSKRYSWRHTINFPETIKASPISNLVNVVPDRMIYSFTPHEGLKHVKMNRWQSVRFLLKKLGENVSQRKARLLPADHSVGRMNAPSKPITVPKEAQYLGGVGDGAWFSIQATTGDNVIIKRFTSEGKLEYVILGETTEPVNLSQPFEVTYDSHLLFTHIKQHRKKIRIEHLQQLPVNYSPSEWRYKNLPVVG</sequence>
<dbReference type="InterPro" id="IPR057382">
    <property type="entry name" value="TseH"/>
</dbReference>
<feature type="domain" description="DUF6695" evidence="1">
    <location>
        <begin position="264"/>
        <end position="339"/>
    </location>
</feature>
<dbReference type="RefSeq" id="WP_130855268.1">
    <property type="nucleotide sequence ID" value="NZ_JBHLWO010000002.1"/>
</dbReference>
<dbReference type="InterPro" id="IPR046517">
    <property type="entry name" value="DUF6695"/>
</dbReference>
<dbReference type="EMBL" id="JBHLWO010000002">
    <property type="protein sequence ID" value="MFC0320156.1"/>
    <property type="molecule type" value="Genomic_DNA"/>
</dbReference>
<dbReference type="Pfam" id="PF20405">
    <property type="entry name" value="DUF6695"/>
    <property type="match status" value="1"/>
</dbReference>
<reference evidence="3 4" key="1">
    <citation type="submission" date="2024-09" db="EMBL/GenBank/DDBJ databases">
        <authorList>
            <person name="Sun Q."/>
            <person name="Mori K."/>
        </authorList>
    </citation>
    <scope>NUCLEOTIDE SEQUENCE [LARGE SCALE GENOMIC DNA]</scope>
    <source>
        <strain evidence="3 4">CCM 7765</strain>
    </source>
</reference>
<feature type="domain" description="Type VI secretion system effector TseH-like" evidence="2">
    <location>
        <begin position="11"/>
        <end position="174"/>
    </location>
</feature>
<organism evidence="3 4">
    <name type="scientific">Olivibacter oleidegradans</name>
    <dbReference type="NCBI Taxonomy" id="760123"/>
    <lineage>
        <taxon>Bacteria</taxon>
        <taxon>Pseudomonadati</taxon>
        <taxon>Bacteroidota</taxon>
        <taxon>Sphingobacteriia</taxon>
        <taxon>Sphingobacteriales</taxon>
        <taxon>Sphingobacteriaceae</taxon>
        <taxon>Olivibacter</taxon>
    </lineage>
</organism>
<comment type="caution">
    <text evidence="3">The sequence shown here is derived from an EMBL/GenBank/DDBJ whole genome shotgun (WGS) entry which is preliminary data.</text>
</comment>
<gene>
    <name evidence="3" type="ORF">ACFFI0_17660</name>
</gene>
<evidence type="ECO:0000313" key="3">
    <source>
        <dbReference type="EMBL" id="MFC0320156.1"/>
    </source>
</evidence>
<dbReference type="Pfam" id="PF25218">
    <property type="entry name" value="TseH"/>
    <property type="match status" value="1"/>
</dbReference>
<evidence type="ECO:0000259" key="1">
    <source>
        <dbReference type="Pfam" id="PF20405"/>
    </source>
</evidence>
<dbReference type="Proteomes" id="UP001589774">
    <property type="component" value="Unassembled WGS sequence"/>
</dbReference>
<evidence type="ECO:0000259" key="2">
    <source>
        <dbReference type="Pfam" id="PF25218"/>
    </source>
</evidence>
<protein>
    <submittedName>
        <fullName evidence="3">DUF6695 family protein</fullName>
    </submittedName>
</protein>
<evidence type="ECO:0000313" key="4">
    <source>
        <dbReference type="Proteomes" id="UP001589774"/>
    </source>
</evidence>
<accession>A0ABV6HN68</accession>
<name>A0ABV6HN68_9SPHI</name>
<proteinExistence type="predicted"/>